<keyword evidence="2" id="KW-1185">Reference proteome</keyword>
<dbReference type="Proteomes" id="UP000003250">
    <property type="component" value="Unassembled WGS sequence"/>
</dbReference>
<proteinExistence type="predicted"/>
<reference evidence="1 2" key="1">
    <citation type="journal article" date="2012" name="J. Bacteriol.">
        <title>Draft Genome Sequence of Mesorhizobium alhagi CCNWXJ12-2T, a Novel Salt-Resistant Species Isolated from the Desert of Northwestern China.</title>
        <authorList>
            <person name="Zhou M."/>
            <person name="Chen W."/>
            <person name="Chen H."/>
            <person name="Wei G."/>
        </authorList>
    </citation>
    <scope>NUCLEOTIDE SEQUENCE [LARGE SCALE GENOMIC DNA]</scope>
    <source>
        <strain evidence="1 2">CCNWXJ12-2</strain>
    </source>
</reference>
<accession>H0HYP6</accession>
<evidence type="ECO:0000313" key="1">
    <source>
        <dbReference type="EMBL" id="EHK54151.1"/>
    </source>
</evidence>
<evidence type="ECO:0000313" key="2">
    <source>
        <dbReference type="Proteomes" id="UP000003250"/>
    </source>
</evidence>
<dbReference type="EMBL" id="AHAM01000224">
    <property type="protein sequence ID" value="EHK54151.1"/>
    <property type="molecule type" value="Genomic_DNA"/>
</dbReference>
<dbReference type="PATRIC" id="fig|1107882.3.peg.5168"/>
<organism evidence="1 2">
    <name type="scientific">Mesorhizobium alhagi CCNWXJ12-2</name>
    <dbReference type="NCBI Taxonomy" id="1107882"/>
    <lineage>
        <taxon>Bacteria</taxon>
        <taxon>Pseudomonadati</taxon>
        <taxon>Pseudomonadota</taxon>
        <taxon>Alphaproteobacteria</taxon>
        <taxon>Hyphomicrobiales</taxon>
        <taxon>Phyllobacteriaceae</taxon>
        <taxon>Allomesorhizobium</taxon>
    </lineage>
</organism>
<gene>
    <name evidence="1" type="ORF">MAXJ12_26633</name>
</gene>
<protein>
    <submittedName>
        <fullName evidence="1">Uncharacterized protein</fullName>
    </submittedName>
</protein>
<dbReference type="AlphaFoldDB" id="H0HYP6"/>
<sequence length="192" mass="20698">MMPAASTRAILVQPLSRQRALACLIAASISIPAIVQLSIHQAGAKDRVTARAAQHMGSLDASSSNMAALYAARPAVLVEYVAAMRRYQAAAARADATGLAMRLEMSAEPPPNEPWTWIAASGDSLRRVKAGMFKLSTGSYLGNWFSDIECLVVEWPTFLCSDGRKRKMSAPDAETVIFEGADYKRPHTSSDP</sequence>
<name>H0HYP6_9HYPH</name>